<evidence type="ECO:0000313" key="2">
    <source>
        <dbReference type="EMBL" id="KAH7010636.1"/>
    </source>
</evidence>
<name>A0A9P9BHE5_9PEZI</name>
<evidence type="ECO:0008006" key="4">
    <source>
        <dbReference type="Google" id="ProtNLM"/>
    </source>
</evidence>
<keyword evidence="1" id="KW-0732">Signal</keyword>
<comment type="caution">
    <text evidence="2">The sequence shown here is derived from an EMBL/GenBank/DDBJ whole genome shotgun (WGS) entry which is preliminary data.</text>
</comment>
<protein>
    <recommendedName>
        <fullName evidence="4">Secreted protein</fullName>
    </recommendedName>
</protein>
<sequence length="62" mass="6949">MATPLIWTPLYLLQTAAPPWTLVPRCTICPCSHTTQPPSAPSSPHKFRTRLLTTSRRAYTRG</sequence>
<reference evidence="2" key="1">
    <citation type="journal article" date="2021" name="Nat. Commun.">
        <title>Genetic determinants of endophytism in the Arabidopsis root mycobiome.</title>
        <authorList>
            <person name="Mesny F."/>
            <person name="Miyauchi S."/>
            <person name="Thiergart T."/>
            <person name="Pickel B."/>
            <person name="Atanasova L."/>
            <person name="Karlsson M."/>
            <person name="Huettel B."/>
            <person name="Barry K.W."/>
            <person name="Haridas S."/>
            <person name="Chen C."/>
            <person name="Bauer D."/>
            <person name="Andreopoulos W."/>
            <person name="Pangilinan J."/>
            <person name="LaButti K."/>
            <person name="Riley R."/>
            <person name="Lipzen A."/>
            <person name="Clum A."/>
            <person name="Drula E."/>
            <person name="Henrissat B."/>
            <person name="Kohler A."/>
            <person name="Grigoriev I.V."/>
            <person name="Martin F.M."/>
            <person name="Hacquard S."/>
        </authorList>
    </citation>
    <scope>NUCLEOTIDE SEQUENCE</scope>
    <source>
        <strain evidence="2">MPI-CAGE-CH-0230</strain>
    </source>
</reference>
<dbReference type="RefSeq" id="XP_046004167.1">
    <property type="nucleotide sequence ID" value="XM_046156039.1"/>
</dbReference>
<dbReference type="EMBL" id="JAGTJQ010000017">
    <property type="protein sequence ID" value="KAH7010636.1"/>
    <property type="molecule type" value="Genomic_DNA"/>
</dbReference>
<dbReference type="Proteomes" id="UP000756346">
    <property type="component" value="Unassembled WGS sequence"/>
</dbReference>
<organism evidence="2 3">
    <name type="scientific">Microdochium trichocladiopsis</name>
    <dbReference type="NCBI Taxonomy" id="1682393"/>
    <lineage>
        <taxon>Eukaryota</taxon>
        <taxon>Fungi</taxon>
        <taxon>Dikarya</taxon>
        <taxon>Ascomycota</taxon>
        <taxon>Pezizomycotina</taxon>
        <taxon>Sordariomycetes</taxon>
        <taxon>Xylariomycetidae</taxon>
        <taxon>Xylariales</taxon>
        <taxon>Microdochiaceae</taxon>
        <taxon>Microdochium</taxon>
    </lineage>
</organism>
<keyword evidence="3" id="KW-1185">Reference proteome</keyword>
<feature type="signal peptide" evidence="1">
    <location>
        <begin position="1"/>
        <end position="17"/>
    </location>
</feature>
<accession>A0A9P9BHE5</accession>
<dbReference type="GeneID" id="70185585"/>
<evidence type="ECO:0000313" key="3">
    <source>
        <dbReference type="Proteomes" id="UP000756346"/>
    </source>
</evidence>
<gene>
    <name evidence="2" type="ORF">B0I36DRAFT_341846</name>
</gene>
<feature type="chain" id="PRO_5040416716" description="Secreted protein" evidence="1">
    <location>
        <begin position="18"/>
        <end position="62"/>
    </location>
</feature>
<evidence type="ECO:0000256" key="1">
    <source>
        <dbReference type="SAM" id="SignalP"/>
    </source>
</evidence>
<dbReference type="AlphaFoldDB" id="A0A9P9BHE5"/>
<proteinExistence type="predicted"/>